<dbReference type="EMBL" id="NQVE01000143">
    <property type="protein sequence ID" value="RAL44413.1"/>
    <property type="molecule type" value="Genomic_DNA"/>
</dbReference>
<dbReference type="Proteomes" id="UP000249390">
    <property type="component" value="Unassembled WGS sequence"/>
</dbReference>
<dbReference type="GO" id="GO:0005634">
    <property type="term" value="C:nucleus"/>
    <property type="evidence" value="ECO:0007669"/>
    <property type="project" value="UniProtKB-SubCell"/>
</dbReference>
<evidence type="ECO:0000256" key="6">
    <source>
        <dbReference type="ARBA" id="ARBA00023242"/>
    </source>
</evidence>
<keyword evidence="6" id="KW-0539">Nucleus</keyword>
<dbReference type="SUPFAM" id="SSF54171">
    <property type="entry name" value="DNA-binding domain"/>
    <property type="match status" value="1"/>
</dbReference>
<keyword evidence="5" id="KW-0804">Transcription</keyword>
<dbReference type="PROSITE" id="PS51032">
    <property type="entry name" value="AP2_ERF"/>
    <property type="match status" value="1"/>
</dbReference>
<name>A0A328DK25_9ASTE</name>
<dbReference type="InterPro" id="IPR051032">
    <property type="entry name" value="AP2/ERF_TF_ERF_subfamily"/>
</dbReference>
<keyword evidence="3" id="KW-0238">DNA-binding</keyword>
<dbReference type="PANTHER" id="PTHR31985">
    <property type="entry name" value="ETHYLENE-RESPONSIVE TRANSCRIPTION FACTOR ERF042-RELATED"/>
    <property type="match status" value="1"/>
</dbReference>
<dbReference type="InterPro" id="IPR036955">
    <property type="entry name" value="AP2/ERF_dom_sf"/>
</dbReference>
<keyword evidence="4" id="KW-0010">Activator</keyword>
<feature type="domain" description="AP2/ERF" evidence="8">
    <location>
        <begin position="27"/>
        <end position="82"/>
    </location>
</feature>
<evidence type="ECO:0000259" key="8">
    <source>
        <dbReference type="PROSITE" id="PS51032"/>
    </source>
</evidence>
<accession>A0A328DK25</accession>
<dbReference type="SMART" id="SM00380">
    <property type="entry name" value="AP2"/>
    <property type="match status" value="1"/>
</dbReference>
<dbReference type="Gene3D" id="3.30.730.10">
    <property type="entry name" value="AP2/ERF domain"/>
    <property type="match status" value="1"/>
</dbReference>
<dbReference type="InterPro" id="IPR016177">
    <property type="entry name" value="DNA-bd_dom_sf"/>
</dbReference>
<evidence type="ECO:0000256" key="5">
    <source>
        <dbReference type="ARBA" id="ARBA00023163"/>
    </source>
</evidence>
<dbReference type="AlphaFoldDB" id="A0A328DK25"/>
<evidence type="ECO:0000313" key="10">
    <source>
        <dbReference type="Proteomes" id="UP000249390"/>
    </source>
</evidence>
<evidence type="ECO:0000256" key="2">
    <source>
        <dbReference type="ARBA" id="ARBA00023015"/>
    </source>
</evidence>
<keyword evidence="2" id="KW-0805">Transcription regulation</keyword>
<gene>
    <name evidence="9" type="ORF">DM860_011690</name>
</gene>
<dbReference type="GO" id="GO:0003677">
    <property type="term" value="F:DNA binding"/>
    <property type="evidence" value="ECO:0007669"/>
    <property type="project" value="UniProtKB-KW"/>
</dbReference>
<reference evidence="9 10" key="1">
    <citation type="submission" date="2018-06" db="EMBL/GenBank/DDBJ databases">
        <title>The Genome of Cuscuta australis (Dodder) Provides Insight into the Evolution of Plant Parasitism.</title>
        <authorList>
            <person name="Liu H."/>
        </authorList>
    </citation>
    <scope>NUCLEOTIDE SEQUENCE [LARGE SCALE GENOMIC DNA]</scope>
    <source>
        <strain evidence="10">cv. Yunnan</strain>
        <tissue evidence="9">Vines</tissue>
    </source>
</reference>
<dbReference type="GO" id="GO:0003700">
    <property type="term" value="F:DNA-binding transcription factor activity"/>
    <property type="evidence" value="ECO:0007669"/>
    <property type="project" value="InterPro"/>
</dbReference>
<proteinExistence type="inferred from homology"/>
<dbReference type="PRINTS" id="PR00367">
    <property type="entry name" value="ETHRSPELEMNT"/>
</dbReference>
<dbReference type="PANTHER" id="PTHR31985:SF242">
    <property type="entry name" value="OS02G0676800 PROTEIN"/>
    <property type="match status" value="1"/>
</dbReference>
<keyword evidence="10" id="KW-1185">Reference proteome</keyword>
<comment type="subcellular location">
    <subcellularLocation>
        <location evidence="1">Nucleus</location>
    </subcellularLocation>
</comment>
<evidence type="ECO:0000256" key="7">
    <source>
        <dbReference type="ARBA" id="ARBA00024343"/>
    </source>
</evidence>
<evidence type="ECO:0000256" key="3">
    <source>
        <dbReference type="ARBA" id="ARBA00023125"/>
    </source>
</evidence>
<comment type="caution">
    <text evidence="9">The sequence shown here is derived from an EMBL/GenBank/DDBJ whole genome shotgun (WGS) entry which is preliminary data.</text>
</comment>
<protein>
    <recommendedName>
        <fullName evidence="8">AP2/ERF domain-containing protein</fullName>
    </recommendedName>
</protein>
<sequence length="122" mass="13553">MGKCYGDDQSTVVSNISLRKRESRPHQYHGISRYRNGKWVAQIKYRDAHISLGTYSTPHMAAAAYDAVAYALRGRCEELNFPAYVEHYPNPTSSTKADLKRVATLAAAMMDPQGAAATTRQT</sequence>
<comment type="similarity">
    <text evidence="7">Belongs to the AP2/ERF transcription factor family. ERF subfamily.</text>
</comment>
<organism evidence="9 10">
    <name type="scientific">Cuscuta australis</name>
    <dbReference type="NCBI Taxonomy" id="267555"/>
    <lineage>
        <taxon>Eukaryota</taxon>
        <taxon>Viridiplantae</taxon>
        <taxon>Streptophyta</taxon>
        <taxon>Embryophyta</taxon>
        <taxon>Tracheophyta</taxon>
        <taxon>Spermatophyta</taxon>
        <taxon>Magnoliopsida</taxon>
        <taxon>eudicotyledons</taxon>
        <taxon>Gunneridae</taxon>
        <taxon>Pentapetalae</taxon>
        <taxon>asterids</taxon>
        <taxon>lamiids</taxon>
        <taxon>Solanales</taxon>
        <taxon>Convolvulaceae</taxon>
        <taxon>Cuscuteae</taxon>
        <taxon>Cuscuta</taxon>
        <taxon>Cuscuta subgen. Grammica</taxon>
        <taxon>Cuscuta sect. Cleistogrammica</taxon>
    </lineage>
</organism>
<dbReference type="InterPro" id="IPR001471">
    <property type="entry name" value="AP2/ERF_dom"/>
</dbReference>
<evidence type="ECO:0000313" key="9">
    <source>
        <dbReference type="EMBL" id="RAL44413.1"/>
    </source>
</evidence>
<evidence type="ECO:0000256" key="1">
    <source>
        <dbReference type="ARBA" id="ARBA00004123"/>
    </source>
</evidence>
<evidence type="ECO:0000256" key="4">
    <source>
        <dbReference type="ARBA" id="ARBA00023159"/>
    </source>
</evidence>